<keyword evidence="2" id="KW-1185">Reference proteome</keyword>
<dbReference type="EMBL" id="CP034413">
    <property type="protein sequence ID" value="QCI59260.1"/>
    <property type="molecule type" value="Genomic_DNA"/>
</dbReference>
<name>A0A4D7AUM3_9FIRM</name>
<dbReference type="RefSeq" id="WP_136891223.1">
    <property type="nucleotide sequence ID" value="NZ_CP034413.3"/>
</dbReference>
<protein>
    <submittedName>
        <fullName evidence="1">Uncharacterized protein</fullName>
    </submittedName>
</protein>
<sequence>MIDAAHDDLCHAADPCVFRDLHRRSRPVHHGNLRPLLLRQVQIAAQLLYIPCGKEILQDLFGLAFPTDFSHPKKPLHIPMLGMPAPLGVVVRRFIHQDSWNLVNINPPGVECRGIRFSYSARPPVRSAGTMYPVLHAGLHIAHHQISALFLRLMRRLRQGIRFAHAGRIAKKDF</sequence>
<accession>A0A4D7AUM3</accession>
<dbReference type="Proteomes" id="UP000298642">
    <property type="component" value="Chromosome"/>
</dbReference>
<evidence type="ECO:0000313" key="1">
    <source>
        <dbReference type="EMBL" id="QCI59260.1"/>
    </source>
</evidence>
<dbReference type="AlphaFoldDB" id="A0A4D7AUM3"/>
<dbReference type="GeneID" id="89523050"/>
<proteinExistence type="predicted"/>
<evidence type="ECO:0000313" key="2">
    <source>
        <dbReference type="Proteomes" id="UP000298642"/>
    </source>
</evidence>
<gene>
    <name evidence="1" type="ORF">EIO64_08505</name>
</gene>
<organism evidence="1 2">
    <name type="scientific">Dysosmobacter welbionis</name>
    <dbReference type="NCBI Taxonomy" id="2093857"/>
    <lineage>
        <taxon>Bacteria</taxon>
        <taxon>Bacillati</taxon>
        <taxon>Bacillota</taxon>
        <taxon>Clostridia</taxon>
        <taxon>Eubacteriales</taxon>
        <taxon>Oscillospiraceae</taxon>
        <taxon>Dysosmobacter</taxon>
    </lineage>
</organism>
<reference evidence="2" key="1">
    <citation type="submission" date="2018-12" db="EMBL/GenBank/DDBJ databases">
        <title>Dusodibacter welbiota gen. nov., sp. nov., isolated from human faeces and emended description of the Oscillibacter genus.</title>
        <authorList>
            <person name="Le Roy T."/>
            <person name="Van der Smissen P."/>
            <person name="Delzenne N."/>
            <person name="Muccioli G."/>
            <person name="Collet J.F."/>
            <person name="Cani P.D."/>
        </authorList>
    </citation>
    <scope>NUCLEOTIDE SEQUENCE [LARGE SCALE GENOMIC DNA]</scope>
    <source>
        <strain evidence="2">J115</strain>
    </source>
</reference>
<dbReference type="KEGG" id="obj:EIO64_08505"/>